<dbReference type="PROSITE" id="PS51892">
    <property type="entry name" value="SUBTILASE"/>
    <property type="match status" value="1"/>
</dbReference>
<feature type="region of interest" description="Disordered" evidence="11">
    <location>
        <begin position="395"/>
        <end position="422"/>
    </location>
</feature>
<feature type="chain" id="PRO_5038930283" description="Peptidase S8/S53 domain-containing protein" evidence="13">
    <location>
        <begin position="21"/>
        <end position="422"/>
    </location>
</feature>
<dbReference type="Proteomes" id="UP000635606">
    <property type="component" value="Unassembled WGS sequence"/>
</dbReference>
<dbReference type="AlphaFoldDB" id="A0A8J3ZQ60"/>
<comment type="caution">
    <text evidence="15">The sequence shown here is derived from an EMBL/GenBank/DDBJ whole genome shotgun (WGS) entry which is preliminary data.</text>
</comment>
<comment type="caution">
    <text evidence="10">Lacks conserved residue(s) required for the propagation of feature annotation.</text>
</comment>
<name>A0A8J3ZQ60_9ACTN</name>
<evidence type="ECO:0000256" key="11">
    <source>
        <dbReference type="SAM" id="MobiDB-lite"/>
    </source>
</evidence>
<evidence type="ECO:0000256" key="6">
    <source>
        <dbReference type="ARBA" id="ARBA00022801"/>
    </source>
</evidence>
<feature type="signal peptide" evidence="13">
    <location>
        <begin position="1"/>
        <end position="20"/>
    </location>
</feature>
<keyword evidence="16" id="KW-1185">Reference proteome</keyword>
<keyword evidence="9 12" id="KW-0472">Membrane</keyword>
<evidence type="ECO:0000313" key="15">
    <source>
        <dbReference type="EMBL" id="GIJ67889.1"/>
    </source>
</evidence>
<protein>
    <recommendedName>
        <fullName evidence="14">Peptidase S8/S53 domain-containing protein</fullName>
    </recommendedName>
</protein>
<evidence type="ECO:0000256" key="12">
    <source>
        <dbReference type="SAM" id="Phobius"/>
    </source>
</evidence>
<dbReference type="InterPro" id="IPR023827">
    <property type="entry name" value="Peptidase_S8_Asp-AS"/>
</dbReference>
<reference evidence="15" key="1">
    <citation type="submission" date="2021-01" db="EMBL/GenBank/DDBJ databases">
        <title>Whole genome shotgun sequence of Virgisporangium ochraceum NBRC 16418.</title>
        <authorList>
            <person name="Komaki H."/>
            <person name="Tamura T."/>
        </authorList>
    </citation>
    <scope>NUCLEOTIDE SEQUENCE</scope>
    <source>
        <strain evidence="15">NBRC 16418</strain>
    </source>
</reference>
<keyword evidence="13" id="KW-0732">Signal</keyword>
<evidence type="ECO:0000256" key="7">
    <source>
        <dbReference type="ARBA" id="ARBA00022825"/>
    </source>
</evidence>
<accession>A0A8J3ZQ60</accession>
<dbReference type="Pfam" id="PF00082">
    <property type="entry name" value="Peptidase_S8"/>
    <property type="match status" value="1"/>
</dbReference>
<dbReference type="Gene3D" id="3.40.50.200">
    <property type="entry name" value="Peptidase S8/S53 domain"/>
    <property type="match status" value="1"/>
</dbReference>
<dbReference type="InterPro" id="IPR023834">
    <property type="entry name" value="T7SS_pept_S8A_mycosin"/>
</dbReference>
<dbReference type="SUPFAM" id="SSF52743">
    <property type="entry name" value="Subtilisin-like"/>
    <property type="match status" value="1"/>
</dbReference>
<keyword evidence="7" id="KW-0720">Serine protease</keyword>
<dbReference type="InterPro" id="IPR036852">
    <property type="entry name" value="Peptidase_S8/S53_dom_sf"/>
</dbReference>
<evidence type="ECO:0000256" key="13">
    <source>
        <dbReference type="SAM" id="SignalP"/>
    </source>
</evidence>
<keyword evidence="8 12" id="KW-1133">Transmembrane helix</keyword>
<dbReference type="InterPro" id="IPR015500">
    <property type="entry name" value="Peptidase_S8_subtilisin-rel"/>
</dbReference>
<keyword evidence="3" id="KW-1003">Cell membrane</keyword>
<dbReference type="RefSeq" id="WP_203927846.1">
    <property type="nucleotide sequence ID" value="NZ_BOPH01000034.1"/>
</dbReference>
<dbReference type="PRINTS" id="PR00723">
    <property type="entry name" value="SUBTILISIN"/>
</dbReference>
<dbReference type="InterPro" id="IPR000209">
    <property type="entry name" value="Peptidase_S8/S53_dom"/>
</dbReference>
<dbReference type="InterPro" id="IPR050131">
    <property type="entry name" value="Peptidase_S8_subtilisin-like"/>
</dbReference>
<dbReference type="EMBL" id="BOPH01000034">
    <property type="protein sequence ID" value="GIJ67889.1"/>
    <property type="molecule type" value="Genomic_DNA"/>
</dbReference>
<comment type="subcellular location">
    <subcellularLocation>
        <location evidence="1">Cell membrane</location>
        <topology evidence="1">Single-pass membrane protein</topology>
    </subcellularLocation>
</comment>
<evidence type="ECO:0000256" key="1">
    <source>
        <dbReference type="ARBA" id="ARBA00004162"/>
    </source>
</evidence>
<dbReference type="PANTHER" id="PTHR43806">
    <property type="entry name" value="PEPTIDASE S8"/>
    <property type="match status" value="1"/>
</dbReference>
<evidence type="ECO:0000256" key="2">
    <source>
        <dbReference type="ARBA" id="ARBA00011073"/>
    </source>
</evidence>
<proteinExistence type="inferred from homology"/>
<dbReference type="GO" id="GO:0005886">
    <property type="term" value="C:plasma membrane"/>
    <property type="evidence" value="ECO:0007669"/>
    <property type="project" value="UniProtKB-SubCell"/>
</dbReference>
<sequence length="422" mass="42780">MAGGLLIRARLCAVAGVAVAATVVGTLSVPAAPASAAPNCVDPGTAYAPEPWPQKMFGIERAWALTRGANVLVAVLDSGVDANHPQLRGRVAGGTDLITPGGDGRADCAGRGTQTAGIIAAQQEPNIGFHGLAPQATILPVRVSDSETNGPSAGVAGLAAGIRFAVSRGAKVISVSPVSYIADPNLAAAVAEAVNNDVLVVAAAGEDSGSNGLNRIPYPAAFTGVLGVSAVEQNTMVSEKSGQGTFVDLAAPGVAVVSTQRGGGVTPAEGTAFAAAYVAGAAALVRSWFPQMPAPEVAKRLMATAAPAPGGVDSLRYGGGIVNPYGALADQLMDTEPVSVPGMPQEDASDLARERNWTSSGNLAKLLAGLGVLVALALIGLGAAVPRGRRRRWRPSITRRPVQRHEDEEPQPPVRLFADRET</sequence>
<keyword evidence="6" id="KW-0378">Hydrolase</keyword>
<organism evidence="15 16">
    <name type="scientific">Virgisporangium ochraceum</name>
    <dbReference type="NCBI Taxonomy" id="65505"/>
    <lineage>
        <taxon>Bacteria</taxon>
        <taxon>Bacillati</taxon>
        <taxon>Actinomycetota</taxon>
        <taxon>Actinomycetes</taxon>
        <taxon>Micromonosporales</taxon>
        <taxon>Micromonosporaceae</taxon>
        <taxon>Virgisporangium</taxon>
    </lineage>
</organism>
<evidence type="ECO:0000256" key="3">
    <source>
        <dbReference type="ARBA" id="ARBA00022475"/>
    </source>
</evidence>
<evidence type="ECO:0000256" key="8">
    <source>
        <dbReference type="ARBA" id="ARBA00022989"/>
    </source>
</evidence>
<dbReference type="GO" id="GO:0006508">
    <property type="term" value="P:proteolysis"/>
    <property type="evidence" value="ECO:0007669"/>
    <property type="project" value="UniProtKB-KW"/>
</dbReference>
<dbReference type="PANTHER" id="PTHR43806:SF11">
    <property type="entry name" value="CEREVISIN-RELATED"/>
    <property type="match status" value="1"/>
</dbReference>
<evidence type="ECO:0000313" key="16">
    <source>
        <dbReference type="Proteomes" id="UP000635606"/>
    </source>
</evidence>
<evidence type="ECO:0000256" key="4">
    <source>
        <dbReference type="ARBA" id="ARBA00022670"/>
    </source>
</evidence>
<evidence type="ECO:0000256" key="5">
    <source>
        <dbReference type="ARBA" id="ARBA00022692"/>
    </source>
</evidence>
<keyword evidence="4" id="KW-0645">Protease</keyword>
<gene>
    <name evidence="15" type="ORF">Voc01_028060</name>
</gene>
<feature type="domain" description="Peptidase S8/S53" evidence="14">
    <location>
        <begin position="68"/>
        <end position="318"/>
    </location>
</feature>
<keyword evidence="5 12" id="KW-0812">Transmembrane</keyword>
<dbReference type="NCBIfam" id="TIGR03921">
    <property type="entry name" value="T7SS_mycosin"/>
    <property type="match status" value="1"/>
</dbReference>
<evidence type="ECO:0000259" key="14">
    <source>
        <dbReference type="Pfam" id="PF00082"/>
    </source>
</evidence>
<comment type="similarity">
    <text evidence="2 10">Belongs to the peptidase S8 family.</text>
</comment>
<dbReference type="PROSITE" id="PS00136">
    <property type="entry name" value="SUBTILASE_ASP"/>
    <property type="match status" value="1"/>
</dbReference>
<dbReference type="GO" id="GO:0004252">
    <property type="term" value="F:serine-type endopeptidase activity"/>
    <property type="evidence" value="ECO:0007669"/>
    <property type="project" value="InterPro"/>
</dbReference>
<feature type="transmembrane region" description="Helical" evidence="12">
    <location>
        <begin position="366"/>
        <end position="385"/>
    </location>
</feature>
<evidence type="ECO:0000256" key="10">
    <source>
        <dbReference type="PROSITE-ProRule" id="PRU01240"/>
    </source>
</evidence>
<evidence type="ECO:0000256" key="9">
    <source>
        <dbReference type="ARBA" id="ARBA00023136"/>
    </source>
</evidence>